<proteinExistence type="predicted"/>
<dbReference type="AlphaFoldDB" id="A0A3B0T9B1"/>
<keyword evidence="4 6" id="KW-0472">Membrane</keyword>
<keyword evidence="2 6" id="KW-0812">Transmembrane</keyword>
<dbReference type="EMBL" id="UOEK01000315">
    <property type="protein sequence ID" value="VAW05394.1"/>
    <property type="molecule type" value="Genomic_DNA"/>
</dbReference>
<dbReference type="GO" id="GO:0016020">
    <property type="term" value="C:membrane"/>
    <property type="evidence" value="ECO:0007669"/>
    <property type="project" value="UniProtKB-SubCell"/>
</dbReference>
<feature type="region of interest" description="Disordered" evidence="5">
    <location>
        <begin position="237"/>
        <end position="261"/>
    </location>
</feature>
<feature type="transmembrane region" description="Helical" evidence="6">
    <location>
        <begin position="60"/>
        <end position="79"/>
    </location>
</feature>
<evidence type="ECO:0000256" key="5">
    <source>
        <dbReference type="SAM" id="MobiDB-lite"/>
    </source>
</evidence>
<evidence type="ECO:0000256" key="3">
    <source>
        <dbReference type="ARBA" id="ARBA00022989"/>
    </source>
</evidence>
<dbReference type="Pfam" id="PF06271">
    <property type="entry name" value="RDD"/>
    <property type="match status" value="1"/>
</dbReference>
<comment type="subcellular location">
    <subcellularLocation>
        <location evidence="1">Membrane</location>
        <topology evidence="1">Multi-pass membrane protein</topology>
    </subcellularLocation>
</comment>
<feature type="domain" description="RDD" evidence="7">
    <location>
        <begin position="21"/>
        <end position="146"/>
    </location>
</feature>
<keyword evidence="3 6" id="KW-1133">Transmembrane helix</keyword>
<dbReference type="PANTHER" id="PTHR38480">
    <property type="entry name" value="SLR0254 PROTEIN"/>
    <property type="match status" value="1"/>
</dbReference>
<dbReference type="PANTHER" id="PTHR38480:SF1">
    <property type="entry name" value="SLR0254 PROTEIN"/>
    <property type="match status" value="1"/>
</dbReference>
<accession>A0A3B0T9B1</accession>
<evidence type="ECO:0000313" key="8">
    <source>
        <dbReference type="EMBL" id="VAW05394.1"/>
    </source>
</evidence>
<name>A0A3B0T9B1_9ZZZZ</name>
<evidence type="ECO:0000256" key="4">
    <source>
        <dbReference type="ARBA" id="ARBA00023136"/>
    </source>
</evidence>
<evidence type="ECO:0000256" key="2">
    <source>
        <dbReference type="ARBA" id="ARBA00022692"/>
    </source>
</evidence>
<dbReference type="InterPro" id="IPR010432">
    <property type="entry name" value="RDD"/>
</dbReference>
<gene>
    <name evidence="8" type="ORF">MNBD_ACTINO02-3101</name>
</gene>
<protein>
    <recommendedName>
        <fullName evidence="7">RDD domain-containing protein</fullName>
    </recommendedName>
</protein>
<evidence type="ECO:0000256" key="6">
    <source>
        <dbReference type="SAM" id="Phobius"/>
    </source>
</evidence>
<feature type="transmembrane region" description="Helical" evidence="6">
    <location>
        <begin position="27"/>
        <end position="54"/>
    </location>
</feature>
<organism evidence="8">
    <name type="scientific">hydrothermal vent metagenome</name>
    <dbReference type="NCBI Taxonomy" id="652676"/>
    <lineage>
        <taxon>unclassified sequences</taxon>
        <taxon>metagenomes</taxon>
        <taxon>ecological metagenomes</taxon>
    </lineage>
</organism>
<reference evidence="8" key="1">
    <citation type="submission" date="2018-06" db="EMBL/GenBank/DDBJ databases">
        <authorList>
            <person name="Zhirakovskaya E."/>
        </authorList>
    </citation>
    <scope>NUCLEOTIDE SEQUENCE</scope>
</reference>
<evidence type="ECO:0000259" key="7">
    <source>
        <dbReference type="Pfam" id="PF06271"/>
    </source>
</evidence>
<evidence type="ECO:0000256" key="1">
    <source>
        <dbReference type="ARBA" id="ARBA00004141"/>
    </source>
</evidence>
<sequence>MLHTTHSVTTPEGFTFPLQIAGVGSRLIAALIDLGVVYLIEVAVFAVLASILFVGGGSTVVLVVLSSVAIAILFGYWAYFDIKREGQTPGRKLCSLQVISLEARPPTVQATTIRTLMRFLDMFPPIGLWAMLMSPLNQRLGDTVAGTVVVRLPRPQRPIVTSGAMRLVRHVDSALVTDASYRVAKEYVNRRTTLSSAARNTVRSQLTELLQPALTEHRRVRSDDLIVAAIVASERSRGIRSERRRGRSSPLAHHGSNEIPG</sequence>